<comment type="caution">
    <text evidence="1">The sequence shown here is derived from an EMBL/GenBank/DDBJ whole genome shotgun (WGS) entry which is preliminary data.</text>
</comment>
<accession>A0A8X6TQG7</accession>
<name>A0A8X6TQG7_NEPPI</name>
<dbReference type="Proteomes" id="UP000887013">
    <property type="component" value="Unassembled WGS sequence"/>
</dbReference>
<evidence type="ECO:0000313" key="2">
    <source>
        <dbReference type="Proteomes" id="UP000887013"/>
    </source>
</evidence>
<evidence type="ECO:0000313" key="1">
    <source>
        <dbReference type="EMBL" id="GFT44881.1"/>
    </source>
</evidence>
<reference evidence="1" key="1">
    <citation type="submission" date="2020-08" db="EMBL/GenBank/DDBJ databases">
        <title>Multicomponent nature underlies the extraordinary mechanical properties of spider dragline silk.</title>
        <authorList>
            <person name="Kono N."/>
            <person name="Nakamura H."/>
            <person name="Mori M."/>
            <person name="Yoshida Y."/>
            <person name="Ohtoshi R."/>
            <person name="Malay A.D."/>
            <person name="Moran D.A.P."/>
            <person name="Tomita M."/>
            <person name="Numata K."/>
            <person name="Arakawa K."/>
        </authorList>
    </citation>
    <scope>NUCLEOTIDE SEQUENCE</scope>
</reference>
<keyword evidence="2" id="KW-1185">Reference proteome</keyword>
<protein>
    <submittedName>
        <fullName evidence="1">Uncharacterized protein</fullName>
    </submittedName>
</protein>
<gene>
    <name evidence="1" type="primary">AVEN_109354_1</name>
    <name evidence="1" type="ORF">NPIL_42461</name>
</gene>
<proteinExistence type="predicted"/>
<dbReference type="AlphaFoldDB" id="A0A8X6TQG7"/>
<dbReference type="OrthoDB" id="10383901at2759"/>
<organism evidence="1 2">
    <name type="scientific">Nephila pilipes</name>
    <name type="common">Giant wood spider</name>
    <name type="synonym">Nephila maculata</name>
    <dbReference type="NCBI Taxonomy" id="299642"/>
    <lineage>
        <taxon>Eukaryota</taxon>
        <taxon>Metazoa</taxon>
        <taxon>Ecdysozoa</taxon>
        <taxon>Arthropoda</taxon>
        <taxon>Chelicerata</taxon>
        <taxon>Arachnida</taxon>
        <taxon>Araneae</taxon>
        <taxon>Araneomorphae</taxon>
        <taxon>Entelegynae</taxon>
        <taxon>Araneoidea</taxon>
        <taxon>Nephilidae</taxon>
        <taxon>Nephila</taxon>
    </lineage>
</organism>
<dbReference type="EMBL" id="BMAW01064378">
    <property type="protein sequence ID" value="GFT44881.1"/>
    <property type="molecule type" value="Genomic_DNA"/>
</dbReference>
<sequence>MRSASKTHMKSSCRFRRTIVRMRVKRDCHVSHSNFGRPLSHSPFHTPQARKPECFYDVIPVWICCERFKQMFWRP</sequence>